<dbReference type="PROSITE" id="PS51257">
    <property type="entry name" value="PROKAR_LIPOPROTEIN"/>
    <property type="match status" value="1"/>
</dbReference>
<name>A0A6B3LCB5_9BACT</name>
<reference evidence="3 4" key="1">
    <citation type="submission" date="2020-12" db="EMBL/GenBank/DDBJ databases">
        <title>Sulforoseuscoccus oceanibium gen. nov., sp. nov., a representative of the phylum Verrucomicrobia with special cytoplasmic membrane, and proposal of Sulforoseuscoccusaceae fam. nov.</title>
        <authorList>
            <person name="Xi F."/>
        </authorList>
    </citation>
    <scope>NUCLEOTIDE SEQUENCE [LARGE SCALE GENOMIC DNA]</scope>
    <source>
        <strain evidence="3 4">T37</strain>
    </source>
</reference>
<feature type="compositionally biased region" description="Low complexity" evidence="1">
    <location>
        <begin position="36"/>
        <end position="57"/>
    </location>
</feature>
<evidence type="ECO:0000256" key="1">
    <source>
        <dbReference type="SAM" id="MobiDB-lite"/>
    </source>
</evidence>
<dbReference type="RefSeq" id="WP_164363853.1">
    <property type="nucleotide sequence ID" value="NZ_CP066776.1"/>
</dbReference>
<feature type="region of interest" description="Disordered" evidence="1">
    <location>
        <begin position="27"/>
        <end position="112"/>
    </location>
</feature>
<dbReference type="KEGG" id="soa:G3M56_001670"/>
<organism evidence="3 4">
    <name type="scientific">Sulfuriroseicoccus oceanibius</name>
    <dbReference type="NCBI Taxonomy" id="2707525"/>
    <lineage>
        <taxon>Bacteria</taxon>
        <taxon>Pseudomonadati</taxon>
        <taxon>Verrucomicrobiota</taxon>
        <taxon>Verrucomicrobiia</taxon>
        <taxon>Verrucomicrobiales</taxon>
        <taxon>Verrucomicrobiaceae</taxon>
        <taxon>Sulfuriroseicoccus</taxon>
    </lineage>
</organism>
<gene>
    <name evidence="3" type="ORF">G3M56_001670</name>
</gene>
<dbReference type="EMBL" id="CP066776">
    <property type="protein sequence ID" value="QQL45323.1"/>
    <property type="molecule type" value="Genomic_DNA"/>
</dbReference>
<sequence>MMSSFVRSLTLSSLSVVCAALCSCEAPEFSGRSNQPYGTTVYTPPPSTTSSAYNPSPADYQSDGSSHFMGSRSAPTSTPSAPDPAPTPTDANGIPTDVPTSSEPELIDLDNI</sequence>
<proteinExistence type="predicted"/>
<keyword evidence="4" id="KW-1185">Reference proteome</keyword>
<evidence type="ECO:0000313" key="3">
    <source>
        <dbReference type="EMBL" id="QQL45323.1"/>
    </source>
</evidence>
<evidence type="ECO:0008006" key="5">
    <source>
        <dbReference type="Google" id="ProtNLM"/>
    </source>
</evidence>
<dbReference type="Proteomes" id="UP000475117">
    <property type="component" value="Chromosome"/>
</dbReference>
<accession>A0A6B3LCB5</accession>
<feature type="chain" id="PRO_5043680530" description="Lipoprotein" evidence="2">
    <location>
        <begin position="20"/>
        <end position="112"/>
    </location>
</feature>
<evidence type="ECO:0000256" key="2">
    <source>
        <dbReference type="SAM" id="SignalP"/>
    </source>
</evidence>
<dbReference type="AlphaFoldDB" id="A0A6B3LCB5"/>
<keyword evidence="2" id="KW-0732">Signal</keyword>
<evidence type="ECO:0000313" key="4">
    <source>
        <dbReference type="Proteomes" id="UP000475117"/>
    </source>
</evidence>
<protein>
    <recommendedName>
        <fullName evidence="5">Lipoprotein</fullName>
    </recommendedName>
</protein>
<feature type="signal peptide" evidence="2">
    <location>
        <begin position="1"/>
        <end position="19"/>
    </location>
</feature>